<dbReference type="Proteomes" id="UP001159363">
    <property type="component" value="Chromosome 11"/>
</dbReference>
<evidence type="ECO:0000313" key="1">
    <source>
        <dbReference type="EMBL" id="KAJ8871670.1"/>
    </source>
</evidence>
<name>A0ABQ9GI22_9NEOP</name>
<proteinExistence type="predicted"/>
<accession>A0ABQ9GI22</accession>
<reference evidence="1 2" key="1">
    <citation type="submission" date="2023-02" db="EMBL/GenBank/DDBJ databases">
        <title>LHISI_Scaffold_Assembly.</title>
        <authorList>
            <person name="Stuart O.P."/>
            <person name="Cleave R."/>
            <person name="Magrath M.J.L."/>
            <person name="Mikheyev A.S."/>
        </authorList>
    </citation>
    <scope>NUCLEOTIDE SEQUENCE [LARGE SCALE GENOMIC DNA]</scope>
    <source>
        <strain evidence="1">Daus_M_001</strain>
        <tissue evidence="1">Leg muscle</tissue>
    </source>
</reference>
<keyword evidence="2" id="KW-1185">Reference proteome</keyword>
<protein>
    <submittedName>
        <fullName evidence="1">Uncharacterized protein</fullName>
    </submittedName>
</protein>
<sequence length="117" mass="13480">MKKALEAVVAGMVRRQQHDNLAFLKRPVFTPQLEEELVSYMLAMKNRMYGLTTLDARCLAYQLAERNGIAHNYPNQNKAAGKDCLRVFRLRHPQLSIRFPESTSVAREMEFNKPVVT</sequence>
<organism evidence="1 2">
    <name type="scientific">Dryococelus australis</name>
    <dbReference type="NCBI Taxonomy" id="614101"/>
    <lineage>
        <taxon>Eukaryota</taxon>
        <taxon>Metazoa</taxon>
        <taxon>Ecdysozoa</taxon>
        <taxon>Arthropoda</taxon>
        <taxon>Hexapoda</taxon>
        <taxon>Insecta</taxon>
        <taxon>Pterygota</taxon>
        <taxon>Neoptera</taxon>
        <taxon>Polyneoptera</taxon>
        <taxon>Phasmatodea</taxon>
        <taxon>Verophasmatodea</taxon>
        <taxon>Anareolatae</taxon>
        <taxon>Phasmatidae</taxon>
        <taxon>Eurycanthinae</taxon>
        <taxon>Dryococelus</taxon>
    </lineage>
</organism>
<comment type="caution">
    <text evidence="1">The sequence shown here is derived from an EMBL/GenBank/DDBJ whole genome shotgun (WGS) entry which is preliminary data.</text>
</comment>
<gene>
    <name evidence="1" type="ORF">PR048_027997</name>
</gene>
<dbReference type="EMBL" id="JARBHB010000012">
    <property type="protein sequence ID" value="KAJ8871670.1"/>
    <property type="molecule type" value="Genomic_DNA"/>
</dbReference>
<evidence type="ECO:0000313" key="2">
    <source>
        <dbReference type="Proteomes" id="UP001159363"/>
    </source>
</evidence>